<gene>
    <name evidence="1" type="ORF">BDN72DRAFT_53904</name>
</gene>
<name>A0ACD3B9X2_9AGAR</name>
<evidence type="ECO:0000313" key="2">
    <source>
        <dbReference type="Proteomes" id="UP000308600"/>
    </source>
</evidence>
<dbReference type="Proteomes" id="UP000308600">
    <property type="component" value="Unassembled WGS sequence"/>
</dbReference>
<evidence type="ECO:0000313" key="1">
    <source>
        <dbReference type="EMBL" id="TFK74442.1"/>
    </source>
</evidence>
<organism evidence="1 2">
    <name type="scientific">Pluteus cervinus</name>
    <dbReference type="NCBI Taxonomy" id="181527"/>
    <lineage>
        <taxon>Eukaryota</taxon>
        <taxon>Fungi</taxon>
        <taxon>Dikarya</taxon>
        <taxon>Basidiomycota</taxon>
        <taxon>Agaricomycotina</taxon>
        <taxon>Agaricomycetes</taxon>
        <taxon>Agaricomycetidae</taxon>
        <taxon>Agaricales</taxon>
        <taxon>Pluteineae</taxon>
        <taxon>Pluteaceae</taxon>
        <taxon>Pluteus</taxon>
    </lineage>
</organism>
<dbReference type="EMBL" id="ML208268">
    <property type="protein sequence ID" value="TFK74442.1"/>
    <property type="molecule type" value="Genomic_DNA"/>
</dbReference>
<keyword evidence="2" id="KW-1185">Reference proteome</keyword>
<reference evidence="1 2" key="1">
    <citation type="journal article" date="2019" name="Nat. Ecol. Evol.">
        <title>Megaphylogeny resolves global patterns of mushroom evolution.</title>
        <authorList>
            <person name="Varga T."/>
            <person name="Krizsan K."/>
            <person name="Foldi C."/>
            <person name="Dima B."/>
            <person name="Sanchez-Garcia M."/>
            <person name="Sanchez-Ramirez S."/>
            <person name="Szollosi G.J."/>
            <person name="Szarkandi J.G."/>
            <person name="Papp V."/>
            <person name="Albert L."/>
            <person name="Andreopoulos W."/>
            <person name="Angelini C."/>
            <person name="Antonin V."/>
            <person name="Barry K.W."/>
            <person name="Bougher N.L."/>
            <person name="Buchanan P."/>
            <person name="Buyck B."/>
            <person name="Bense V."/>
            <person name="Catcheside P."/>
            <person name="Chovatia M."/>
            <person name="Cooper J."/>
            <person name="Damon W."/>
            <person name="Desjardin D."/>
            <person name="Finy P."/>
            <person name="Geml J."/>
            <person name="Haridas S."/>
            <person name="Hughes K."/>
            <person name="Justo A."/>
            <person name="Karasinski D."/>
            <person name="Kautmanova I."/>
            <person name="Kiss B."/>
            <person name="Kocsube S."/>
            <person name="Kotiranta H."/>
            <person name="LaButti K.M."/>
            <person name="Lechner B.E."/>
            <person name="Liimatainen K."/>
            <person name="Lipzen A."/>
            <person name="Lukacs Z."/>
            <person name="Mihaltcheva S."/>
            <person name="Morgado L.N."/>
            <person name="Niskanen T."/>
            <person name="Noordeloos M.E."/>
            <person name="Ohm R.A."/>
            <person name="Ortiz-Santana B."/>
            <person name="Ovrebo C."/>
            <person name="Racz N."/>
            <person name="Riley R."/>
            <person name="Savchenko A."/>
            <person name="Shiryaev A."/>
            <person name="Soop K."/>
            <person name="Spirin V."/>
            <person name="Szebenyi C."/>
            <person name="Tomsovsky M."/>
            <person name="Tulloss R.E."/>
            <person name="Uehling J."/>
            <person name="Grigoriev I.V."/>
            <person name="Vagvolgyi C."/>
            <person name="Papp T."/>
            <person name="Martin F.M."/>
            <person name="Miettinen O."/>
            <person name="Hibbett D.S."/>
            <person name="Nagy L.G."/>
        </authorList>
    </citation>
    <scope>NUCLEOTIDE SEQUENCE [LARGE SCALE GENOMIC DNA]</scope>
    <source>
        <strain evidence="1 2">NL-1719</strain>
    </source>
</reference>
<accession>A0ACD3B9X2</accession>
<protein>
    <submittedName>
        <fullName evidence="1">Uncharacterized protein</fullName>
    </submittedName>
</protein>
<proteinExistence type="predicted"/>
<sequence length="890" mass="98912">MADDTSNNSPVTSPSTSRAKISRSATAGTVRPRASPTPGSTAEQNGDGRPPTKRARKAINCEPCRNSKLKCDRNRPCSSCVLRGMFHFTHPHSSFSAFVDRHPLHQLGTAAMCYQDGRGHEGSDGTVRGDDHHYSRVDPAQEIARLRHSISLLETYIFPHQRSHLPAARRGSEASNVIPKKELVDPDVSEKSIVAPGLLGSQTQGGLYSGPTSTATHLLINDNRISEETESRQQSQDRTDDASPVAPEYDRDLLVLLPSLEIIDGLINYYFEYCNWIYRHVNQASFMDHWERYKTGSSADRLTLAIACVIMAVATHYLPAQHPLLEDQGETIAERGAKFYDIAVKALARRQEETRTYTLELVELLLIRTHYLVMSKTDSEDIWSLRGELVTIAVAMGLHRDPGKWRMHRDVAERRRWAWWHIILLERWQAFMFGRPLVIASHHFDTQLPSYCDPALDKTGRLYLPNIALFRLAFILGDIMDDAVSVRPVPYESIQANDRALAQWFDSMPQELDMDEYRVARSLASSDYSIRRLGVQSMIIRTSYYHIRFTLHRPYASANPLAAPNSSRKNPSLDAPKRAQSLEIAVNAADKLISMTRSDFLTNSTLAVPGHLNWGPFHCFSAAMFFSFQLIANPDQPGASLFRANIGKAMTTVEHSRGNAVSDRAYDILHALAPLYSTEFSSVSHDVREKQQVQILGTVRKLAFPYQDNTRNPRRYGESPPSSRHNASSPSTSNSLSPPHIGSMVLPHQYEALAQHGLGNAGTSGQNQMPQMATGVLTHPQQSSVAGSSPAGYGSHHHPSTQSPYSSISPQQHSHMPPHHGGGGGASQHQHQQQQVIYAEPTARYAAYVPHPVEPTMWGAAVGFGHSEWNQFLDVMAPEVPASNRHLAPA</sequence>